<dbReference type="InterPro" id="IPR001851">
    <property type="entry name" value="ABC_transp_permease"/>
</dbReference>
<accession>A0A7X3CT42</accession>
<evidence type="ECO:0000313" key="7">
    <source>
        <dbReference type="EMBL" id="MUG70707.1"/>
    </source>
</evidence>
<keyword evidence="3 6" id="KW-0812">Transmembrane</keyword>
<keyword evidence="8" id="KW-1185">Reference proteome</keyword>
<evidence type="ECO:0000313" key="8">
    <source>
        <dbReference type="Proteomes" id="UP000450917"/>
    </source>
</evidence>
<feature type="transmembrane region" description="Helical" evidence="6">
    <location>
        <begin position="221"/>
        <end position="242"/>
    </location>
</feature>
<dbReference type="EMBL" id="WNZX01000005">
    <property type="protein sequence ID" value="MUG70707.1"/>
    <property type="molecule type" value="Genomic_DNA"/>
</dbReference>
<protein>
    <submittedName>
        <fullName evidence="7">ABC transporter permease</fullName>
    </submittedName>
</protein>
<proteinExistence type="predicted"/>
<keyword evidence="2" id="KW-1003">Cell membrane</keyword>
<dbReference type="PANTHER" id="PTHR32196">
    <property type="entry name" value="ABC TRANSPORTER PERMEASE PROTEIN YPHD-RELATED-RELATED"/>
    <property type="match status" value="1"/>
</dbReference>
<evidence type="ECO:0000256" key="6">
    <source>
        <dbReference type="SAM" id="Phobius"/>
    </source>
</evidence>
<keyword evidence="4 6" id="KW-1133">Transmembrane helix</keyword>
<dbReference type="Proteomes" id="UP000450917">
    <property type="component" value="Unassembled WGS sequence"/>
</dbReference>
<dbReference type="PANTHER" id="PTHR32196:SF19">
    <property type="entry name" value="GALACTOFURANOSE TRANSPORTER PERMEASE PROTEIN YTFT"/>
    <property type="match status" value="1"/>
</dbReference>
<name>A0A7X3CT42_9BACL</name>
<feature type="transmembrane region" description="Helical" evidence="6">
    <location>
        <begin position="79"/>
        <end position="97"/>
    </location>
</feature>
<feature type="transmembrane region" description="Helical" evidence="6">
    <location>
        <begin position="278"/>
        <end position="299"/>
    </location>
</feature>
<comment type="subcellular location">
    <subcellularLocation>
        <location evidence="1">Cell membrane</location>
        <topology evidence="1">Multi-pass membrane protein</topology>
    </subcellularLocation>
</comment>
<dbReference type="GO" id="GO:0022857">
    <property type="term" value="F:transmembrane transporter activity"/>
    <property type="evidence" value="ECO:0007669"/>
    <property type="project" value="InterPro"/>
</dbReference>
<dbReference type="CDD" id="cd06579">
    <property type="entry name" value="TM_PBP1_transp_AraH_like"/>
    <property type="match status" value="1"/>
</dbReference>
<gene>
    <name evidence="7" type="ORF">GNP93_08430</name>
</gene>
<feature type="transmembrane region" description="Helical" evidence="6">
    <location>
        <begin position="21"/>
        <end position="45"/>
    </location>
</feature>
<evidence type="ECO:0000256" key="1">
    <source>
        <dbReference type="ARBA" id="ARBA00004651"/>
    </source>
</evidence>
<reference evidence="7 8" key="1">
    <citation type="submission" date="2019-11" db="EMBL/GenBank/DDBJ databases">
        <title>Draft genome sequences of five Paenibacillus species of dairy origin.</title>
        <authorList>
            <person name="Olajide A.M."/>
            <person name="Chen S."/>
            <person name="Lapointe G."/>
        </authorList>
    </citation>
    <scope>NUCLEOTIDE SEQUENCE [LARGE SCALE GENOMIC DNA]</scope>
    <source>
        <strain evidence="7 8">2CS3</strain>
    </source>
</reference>
<dbReference type="GO" id="GO:0005886">
    <property type="term" value="C:plasma membrane"/>
    <property type="evidence" value="ECO:0007669"/>
    <property type="project" value="UniProtKB-SubCell"/>
</dbReference>
<dbReference type="AlphaFoldDB" id="A0A7X3CT42"/>
<organism evidence="7 8">
    <name type="scientific">Paenibacillus validus</name>
    <dbReference type="NCBI Taxonomy" id="44253"/>
    <lineage>
        <taxon>Bacteria</taxon>
        <taxon>Bacillati</taxon>
        <taxon>Bacillota</taxon>
        <taxon>Bacilli</taxon>
        <taxon>Bacillales</taxon>
        <taxon>Paenibacillaceae</taxon>
        <taxon>Paenibacillus</taxon>
    </lineage>
</organism>
<feature type="transmembrane region" description="Helical" evidence="6">
    <location>
        <begin position="51"/>
        <end position="72"/>
    </location>
</feature>
<sequence length="332" mass="34474">MPEIISPFAIMRVSKRSLFRYLGSLGLLAVILIFCAVLTMLSPVFFTATNWVNLLLQSTILAVLAMGLTFVMMTGGIDLSVGAVLAVSSMIGLDLIVDHQAPVLVGVAASLLIGILFGLVNGIMVTRVGIPPLIVTLATMGVARGIVLIYSDGAKVTKIPDSIIYWANGEIEGIPVLLLIVGLLAMIAHILLSHTIYGRSLRASGGNELAARLAGVRTKGVITGAYVLSGATASIAGLLLAARLESAGPNAGLGMEQTVIAAVVIGGTSLFGGQGHIVGTLLGVLLISLVSNAVNLLNVPPAWDQVVKGLVILIAALLDVYRRKYSQDGYSK</sequence>
<evidence type="ECO:0000256" key="4">
    <source>
        <dbReference type="ARBA" id="ARBA00022989"/>
    </source>
</evidence>
<feature type="transmembrane region" description="Helical" evidence="6">
    <location>
        <begin position="103"/>
        <end position="123"/>
    </location>
</feature>
<comment type="caution">
    <text evidence="7">The sequence shown here is derived from an EMBL/GenBank/DDBJ whole genome shotgun (WGS) entry which is preliminary data.</text>
</comment>
<keyword evidence="5 6" id="KW-0472">Membrane</keyword>
<feature type="transmembrane region" description="Helical" evidence="6">
    <location>
        <begin position="171"/>
        <end position="192"/>
    </location>
</feature>
<evidence type="ECO:0000256" key="3">
    <source>
        <dbReference type="ARBA" id="ARBA00022692"/>
    </source>
</evidence>
<dbReference type="Pfam" id="PF02653">
    <property type="entry name" value="BPD_transp_2"/>
    <property type="match status" value="1"/>
</dbReference>
<evidence type="ECO:0000256" key="5">
    <source>
        <dbReference type="ARBA" id="ARBA00023136"/>
    </source>
</evidence>
<evidence type="ECO:0000256" key="2">
    <source>
        <dbReference type="ARBA" id="ARBA00022475"/>
    </source>
</evidence>
<feature type="transmembrane region" description="Helical" evidence="6">
    <location>
        <begin position="130"/>
        <end position="151"/>
    </location>
</feature>